<dbReference type="PANTHER" id="PTHR46889:SF7">
    <property type="entry name" value="TRANSPOSASE FOR INSERTION SEQUENCE ELEMENT IS904"/>
    <property type="match status" value="1"/>
</dbReference>
<evidence type="ECO:0000313" key="3">
    <source>
        <dbReference type="EMBL" id="HIT17367.1"/>
    </source>
</evidence>
<dbReference type="Gene3D" id="1.10.10.10">
    <property type="entry name" value="Winged helix-like DNA-binding domain superfamily/Winged helix DNA-binding domain"/>
    <property type="match status" value="2"/>
</dbReference>
<feature type="domain" description="Integrase catalytic" evidence="2">
    <location>
        <begin position="301"/>
        <end position="466"/>
    </location>
</feature>
<dbReference type="InterPro" id="IPR055247">
    <property type="entry name" value="InsJ-like_HTH"/>
</dbReference>
<gene>
    <name evidence="3" type="ORF">IAD04_03170</name>
</gene>
<dbReference type="InterPro" id="IPR036397">
    <property type="entry name" value="RNaseH_sf"/>
</dbReference>
<evidence type="ECO:0000259" key="2">
    <source>
        <dbReference type="PROSITE" id="PS50994"/>
    </source>
</evidence>
<dbReference type="SUPFAM" id="SSF53098">
    <property type="entry name" value="Ribonuclease H-like"/>
    <property type="match status" value="1"/>
</dbReference>
<comment type="function">
    <text evidence="1">Involved in the transposition of the insertion sequence.</text>
</comment>
<name>A0A9D1K9M2_9FIRM</name>
<dbReference type="Pfam" id="PF13276">
    <property type="entry name" value="HTH_21"/>
    <property type="match status" value="1"/>
</dbReference>
<dbReference type="InterPro" id="IPR001584">
    <property type="entry name" value="Integrase_cat-core"/>
</dbReference>
<dbReference type="GO" id="GO:0003676">
    <property type="term" value="F:nucleic acid binding"/>
    <property type="evidence" value="ECO:0007669"/>
    <property type="project" value="InterPro"/>
</dbReference>
<evidence type="ECO:0000256" key="1">
    <source>
        <dbReference type="ARBA" id="ARBA00002286"/>
    </source>
</evidence>
<dbReference type="Proteomes" id="UP000886893">
    <property type="component" value="Unassembled WGS sequence"/>
</dbReference>
<dbReference type="InterPro" id="IPR048020">
    <property type="entry name" value="Transpos_IS3"/>
</dbReference>
<protein>
    <submittedName>
        <fullName evidence="3">IS3 family transposase</fullName>
    </submittedName>
</protein>
<dbReference type="InterPro" id="IPR036388">
    <property type="entry name" value="WH-like_DNA-bd_sf"/>
</dbReference>
<sequence length="470" mass="55795">MMKLTKEKKIEIIKLLNAGMAYTKIAKLYNINKSTVNDLKRAYREHGDSALEVKNRHIIYTADFKLQIVKRIKEGHGMRDVALKYNLRHSMIIQWVQKYDNFGYNGLKIDQRGRPKMKKNDNVSSKSVNNLTPKEKVKQLEKENELLKMENEYLKKLDALVQTRLKQQKKKIKVVYELRQKYRLVSLLKIARVAKSSYFYEISTYNKEDKDYAIKQVIEAIFNENKGRYGCPRITLELRNMGYIINHKKVQRLMHELGLFAKQPRAKYKSYKGEVGKTYNNKLLIMEVDETNHKTIYKRDFSTNKLNEKWTTDVSEFHIAAGKLYLSPILDMHNREIVSFNISRSPNFEQTLDMLNKAFEKYDDLSGLIFHSDQGWQYQMESYRNILKEKGIIQSMSRKGNCLDNSLMENFFGVMKNEMFYGHENEFETLDELEESIINYINYYNQKRITVKLKGLSPYMYRQQSYNQLQ</sequence>
<dbReference type="InterPro" id="IPR009057">
    <property type="entry name" value="Homeodomain-like_sf"/>
</dbReference>
<dbReference type="Gene3D" id="3.30.420.10">
    <property type="entry name" value="Ribonuclease H-like superfamily/Ribonuclease H"/>
    <property type="match status" value="1"/>
</dbReference>
<dbReference type="GO" id="GO:0015074">
    <property type="term" value="P:DNA integration"/>
    <property type="evidence" value="ECO:0007669"/>
    <property type="project" value="InterPro"/>
</dbReference>
<dbReference type="InterPro" id="IPR025948">
    <property type="entry name" value="HTH-like_dom"/>
</dbReference>
<accession>A0A9D1K9M2</accession>
<reference evidence="3" key="1">
    <citation type="submission" date="2020-10" db="EMBL/GenBank/DDBJ databases">
        <authorList>
            <person name="Gilroy R."/>
        </authorList>
    </citation>
    <scope>NUCLEOTIDE SEQUENCE</scope>
    <source>
        <strain evidence="3">14508</strain>
    </source>
</reference>
<dbReference type="NCBIfam" id="NF033516">
    <property type="entry name" value="transpos_IS3"/>
    <property type="match status" value="1"/>
</dbReference>
<dbReference type="EMBL" id="DVKI01000102">
    <property type="protein sequence ID" value="HIT17367.1"/>
    <property type="molecule type" value="Genomic_DNA"/>
</dbReference>
<dbReference type="InterPro" id="IPR012337">
    <property type="entry name" value="RNaseH-like_sf"/>
</dbReference>
<dbReference type="SUPFAM" id="SSF46689">
    <property type="entry name" value="Homeodomain-like"/>
    <property type="match status" value="2"/>
</dbReference>
<dbReference type="AlphaFoldDB" id="A0A9D1K9M2"/>
<dbReference type="PANTHER" id="PTHR46889">
    <property type="entry name" value="TRANSPOSASE INSF FOR INSERTION SEQUENCE IS3B-RELATED"/>
    <property type="match status" value="1"/>
</dbReference>
<organism evidence="3 4">
    <name type="scientific">Candidatus Caccosoma faecigallinarum</name>
    <dbReference type="NCBI Taxonomy" id="2840720"/>
    <lineage>
        <taxon>Bacteria</taxon>
        <taxon>Bacillati</taxon>
        <taxon>Bacillota</taxon>
        <taxon>Bacillota incertae sedis</taxon>
        <taxon>Candidatus Caccosoma</taxon>
    </lineage>
</organism>
<reference evidence="3" key="2">
    <citation type="journal article" date="2021" name="PeerJ">
        <title>Extensive microbial diversity within the chicken gut microbiome revealed by metagenomics and culture.</title>
        <authorList>
            <person name="Gilroy R."/>
            <person name="Ravi A."/>
            <person name="Getino M."/>
            <person name="Pursley I."/>
            <person name="Horton D.L."/>
            <person name="Alikhan N.F."/>
            <person name="Baker D."/>
            <person name="Gharbi K."/>
            <person name="Hall N."/>
            <person name="Watson M."/>
            <person name="Adriaenssens E.M."/>
            <person name="Foster-Nyarko E."/>
            <person name="Jarju S."/>
            <person name="Secka A."/>
            <person name="Antonio M."/>
            <person name="Oren A."/>
            <person name="Chaudhuri R.R."/>
            <person name="La Ragione R."/>
            <person name="Hildebrand F."/>
            <person name="Pallen M.J."/>
        </authorList>
    </citation>
    <scope>NUCLEOTIDE SEQUENCE</scope>
    <source>
        <strain evidence="3">14508</strain>
    </source>
</reference>
<dbReference type="Pfam" id="PF13518">
    <property type="entry name" value="HTH_28"/>
    <property type="match status" value="1"/>
</dbReference>
<dbReference type="PROSITE" id="PS50994">
    <property type="entry name" value="INTEGRASE"/>
    <property type="match status" value="1"/>
</dbReference>
<dbReference type="Pfam" id="PF00665">
    <property type="entry name" value="rve"/>
    <property type="match status" value="1"/>
</dbReference>
<dbReference type="InterPro" id="IPR050900">
    <property type="entry name" value="Transposase_IS3/IS150/IS904"/>
</dbReference>
<proteinExistence type="predicted"/>
<dbReference type="Pfam" id="PF13333">
    <property type="entry name" value="rve_2"/>
    <property type="match status" value="1"/>
</dbReference>
<comment type="caution">
    <text evidence="3">The sequence shown here is derived from an EMBL/GenBank/DDBJ whole genome shotgun (WGS) entry which is preliminary data.</text>
</comment>
<evidence type="ECO:0000313" key="4">
    <source>
        <dbReference type="Proteomes" id="UP000886893"/>
    </source>
</evidence>
<dbReference type="Pfam" id="PF13384">
    <property type="entry name" value="HTH_23"/>
    <property type="match status" value="1"/>
</dbReference>